<keyword evidence="2" id="KW-0560">Oxidoreductase</keyword>
<organism evidence="4 5">
    <name type="scientific">Cohaesibacter celericrescens</name>
    <dbReference type="NCBI Taxonomy" id="2067669"/>
    <lineage>
        <taxon>Bacteria</taxon>
        <taxon>Pseudomonadati</taxon>
        <taxon>Pseudomonadota</taxon>
        <taxon>Alphaproteobacteria</taxon>
        <taxon>Hyphomicrobiales</taxon>
        <taxon>Cohaesibacteraceae</taxon>
    </lineage>
</organism>
<accession>A0A2N5XUA2</accession>
<dbReference type="EMBL" id="PKUQ01000011">
    <property type="protein sequence ID" value="PLW78069.1"/>
    <property type="molecule type" value="Genomic_DNA"/>
</dbReference>
<dbReference type="CDD" id="cd05374">
    <property type="entry name" value="17beta-HSD-like_SDR_c"/>
    <property type="match status" value="1"/>
</dbReference>
<dbReference type="PRINTS" id="PR00081">
    <property type="entry name" value="GDHRDH"/>
</dbReference>
<comment type="caution">
    <text evidence="4">The sequence shown here is derived from an EMBL/GenBank/DDBJ whole genome shotgun (WGS) entry which is preliminary data.</text>
</comment>
<dbReference type="Proteomes" id="UP000234881">
    <property type="component" value="Unassembled WGS sequence"/>
</dbReference>
<evidence type="ECO:0000256" key="1">
    <source>
        <dbReference type="ARBA" id="ARBA00006484"/>
    </source>
</evidence>
<dbReference type="Pfam" id="PF00106">
    <property type="entry name" value="adh_short"/>
    <property type="match status" value="1"/>
</dbReference>
<dbReference type="NCBIfam" id="NF004649">
    <property type="entry name" value="PRK05993.1"/>
    <property type="match status" value="1"/>
</dbReference>
<evidence type="ECO:0000313" key="4">
    <source>
        <dbReference type="EMBL" id="PLW78069.1"/>
    </source>
</evidence>
<dbReference type="InterPro" id="IPR020904">
    <property type="entry name" value="Sc_DH/Rdtase_CS"/>
</dbReference>
<dbReference type="InterPro" id="IPR051911">
    <property type="entry name" value="SDR_oxidoreductase"/>
</dbReference>
<dbReference type="Gene3D" id="3.40.50.720">
    <property type="entry name" value="NAD(P)-binding Rossmann-like Domain"/>
    <property type="match status" value="1"/>
</dbReference>
<name>A0A2N5XUA2_9HYPH</name>
<evidence type="ECO:0000313" key="5">
    <source>
        <dbReference type="Proteomes" id="UP000234881"/>
    </source>
</evidence>
<dbReference type="InterPro" id="IPR002347">
    <property type="entry name" value="SDR_fam"/>
</dbReference>
<dbReference type="InterPro" id="IPR036291">
    <property type="entry name" value="NAD(P)-bd_dom_sf"/>
</dbReference>
<keyword evidence="5" id="KW-1185">Reference proteome</keyword>
<protein>
    <submittedName>
        <fullName evidence="4">Short-chain dehydrogenase</fullName>
    </submittedName>
</protein>
<dbReference type="GO" id="GO:0016491">
    <property type="term" value="F:oxidoreductase activity"/>
    <property type="evidence" value="ECO:0007669"/>
    <property type="project" value="UniProtKB-KW"/>
</dbReference>
<evidence type="ECO:0000256" key="3">
    <source>
        <dbReference type="RuleBase" id="RU000363"/>
    </source>
</evidence>
<evidence type="ECO:0000256" key="2">
    <source>
        <dbReference type="ARBA" id="ARBA00023002"/>
    </source>
</evidence>
<dbReference type="RefSeq" id="WP_101532977.1">
    <property type="nucleotide sequence ID" value="NZ_PKUQ01000011.1"/>
</dbReference>
<dbReference type="PROSITE" id="PS00061">
    <property type="entry name" value="ADH_SHORT"/>
    <property type="match status" value="1"/>
</dbReference>
<dbReference type="PANTHER" id="PTHR43976">
    <property type="entry name" value="SHORT CHAIN DEHYDROGENASE"/>
    <property type="match status" value="1"/>
</dbReference>
<gene>
    <name evidence="4" type="ORF">C0081_06355</name>
</gene>
<reference evidence="4 5" key="1">
    <citation type="submission" date="2018-01" db="EMBL/GenBank/DDBJ databases">
        <title>The draft genome sequence of Cohaesibacter sp. H1304.</title>
        <authorList>
            <person name="Wang N.-N."/>
            <person name="Du Z.-J."/>
        </authorList>
    </citation>
    <scope>NUCLEOTIDE SEQUENCE [LARGE SCALE GENOMIC DNA]</scope>
    <source>
        <strain evidence="4 5">H1304</strain>
    </source>
</reference>
<sequence>MTQRSILITGCSTGIGRHCALRLHEMGWLVFATARSPQDLESLRSAGLTAVYLDYTDQQSISACVEAVLNHTGGKLDALFNNGAYGQPGAVEDLPTDILRAQFEANFFGWHELTRQIIPVMRAQGHGRIVQCSSVLGIIPLAFRGAYVASKYALEGLTDTLRLELHGSNINVSLIEPGPITSDFRKTARKKFLKHINTEHSFFQDRYQNRLSKMESDKPDRFELPPEAVLNKLIKALDAKQAKARYPVTFPTHLMAFLKRILPVTPLDSLLRKSGD</sequence>
<dbReference type="OrthoDB" id="9793825at2"/>
<dbReference type="SUPFAM" id="SSF51735">
    <property type="entry name" value="NAD(P)-binding Rossmann-fold domains"/>
    <property type="match status" value="1"/>
</dbReference>
<dbReference type="AlphaFoldDB" id="A0A2N5XUA2"/>
<proteinExistence type="inferred from homology"/>
<dbReference type="PRINTS" id="PR00080">
    <property type="entry name" value="SDRFAMILY"/>
</dbReference>
<comment type="similarity">
    <text evidence="1 3">Belongs to the short-chain dehydrogenases/reductases (SDR) family.</text>
</comment>
<dbReference type="PANTHER" id="PTHR43976:SF16">
    <property type="entry name" value="SHORT-CHAIN DEHYDROGENASE_REDUCTASE FAMILY PROTEIN"/>
    <property type="match status" value="1"/>
</dbReference>